<dbReference type="OrthoDB" id="16564at10239"/>
<proteinExistence type="predicted"/>
<keyword evidence="2" id="KW-1185">Reference proteome</keyword>
<name>G1D408_9CAUD</name>
<gene>
    <name evidence="1" type="primary">123</name>
    <name evidence="1" type="ORF">LITTLEE_123</name>
</gene>
<reference evidence="1 2" key="1">
    <citation type="journal article" date="2012" name="J. Virol.">
        <title>Complete Genome Sequences of 138 Mycobacteriophages.</title>
        <authorList>
            <consortium name="the Science Education Alliance Phage Hunters Advancing Genomics and Evolutionary Science Program"/>
            <consortium name="the KwaZulu-Natal Research Institute for Tuberculosis and HIV Mycobacterial Genetics Course Students"/>
            <consortium name="the Phage Hunters Integrating Research and Education Program"/>
            <person name="Hatfull G.F."/>
        </authorList>
    </citation>
    <scope>NUCLEOTIDE SEQUENCE [LARGE SCALE GENOMIC DNA]</scope>
    <source>
        <strain evidence="1">LittleE</strain>
    </source>
</reference>
<dbReference type="EMBL" id="JF937101">
    <property type="protein sequence ID" value="AEK09503.1"/>
    <property type="molecule type" value="Genomic_DNA"/>
</dbReference>
<protein>
    <submittedName>
        <fullName evidence="1">Uncharacterized protein</fullName>
    </submittedName>
</protein>
<accession>G1D408</accession>
<evidence type="ECO:0000313" key="1">
    <source>
        <dbReference type="EMBL" id="AEK09503.1"/>
    </source>
</evidence>
<evidence type="ECO:0000313" key="2">
    <source>
        <dbReference type="Proteomes" id="UP000008414"/>
    </source>
</evidence>
<sequence>MTAPATISVTEMEEMFSWEIPCGGNRFPFARECPEQAAATLVNSHSIECEGDKPVFYKCDFCYSIWLRGHRDKKVTAITCLCGLVIPLEDLYVRI</sequence>
<dbReference type="RefSeq" id="YP_009637034.1">
    <property type="nucleotide sequence ID" value="NC_042322.1"/>
</dbReference>
<dbReference type="Proteomes" id="UP000008414">
    <property type="component" value="Segment"/>
</dbReference>
<dbReference type="GeneID" id="40233780"/>
<organism evidence="1 2">
    <name type="scientific">Mycobacterium phage LittleE</name>
    <dbReference type="NCBI Taxonomy" id="2922212"/>
    <lineage>
        <taxon>Viruses</taxon>
        <taxon>Duplodnaviria</taxon>
        <taxon>Heunggongvirae</taxon>
        <taxon>Uroviricota</taxon>
        <taxon>Caudoviricetes</taxon>
        <taxon>Omegavirus</taxon>
        <taxon>Omegavirus littlee</taxon>
    </lineage>
</organism>